<dbReference type="Pfam" id="PF02667">
    <property type="entry name" value="SCFA_trans"/>
    <property type="match status" value="1"/>
</dbReference>
<evidence type="ECO:0000256" key="1">
    <source>
        <dbReference type="SAM" id="Phobius"/>
    </source>
</evidence>
<feature type="transmembrane region" description="Helical" evidence="1">
    <location>
        <begin position="326"/>
        <end position="353"/>
    </location>
</feature>
<dbReference type="InterPro" id="IPR006160">
    <property type="entry name" value="SCFA_transpt_AtoE"/>
</dbReference>
<dbReference type="PANTHER" id="PTHR41983:SF2">
    <property type="entry name" value="SHORT-CHAIN FATTY ACID TRANSPORTER-RELATED"/>
    <property type="match status" value="1"/>
</dbReference>
<feature type="transmembrane region" description="Helical" evidence="1">
    <location>
        <begin position="21"/>
        <end position="41"/>
    </location>
</feature>
<comment type="caution">
    <text evidence="2">The sequence shown here is derived from an EMBL/GenBank/DDBJ whole genome shotgun (WGS) entry which is preliminary data.</text>
</comment>
<organism evidence="2 3">
    <name type="scientific">Salinisphaera aquimarina</name>
    <dbReference type="NCBI Taxonomy" id="2094031"/>
    <lineage>
        <taxon>Bacteria</taxon>
        <taxon>Pseudomonadati</taxon>
        <taxon>Pseudomonadota</taxon>
        <taxon>Gammaproteobacteria</taxon>
        <taxon>Salinisphaerales</taxon>
        <taxon>Salinisphaeraceae</taxon>
        <taxon>Salinisphaera</taxon>
    </lineage>
</organism>
<accession>A0ABV7ERF6</accession>
<proteinExistence type="predicted"/>
<dbReference type="EMBL" id="JBHRSS010000008">
    <property type="protein sequence ID" value="MFC3105363.1"/>
    <property type="molecule type" value="Genomic_DNA"/>
</dbReference>
<protein>
    <submittedName>
        <fullName evidence="2">Short-chain fatty acid transporter</fullName>
    </submittedName>
</protein>
<feature type="transmembrane region" description="Helical" evidence="1">
    <location>
        <begin position="437"/>
        <end position="459"/>
    </location>
</feature>
<dbReference type="RefSeq" id="WP_380690919.1">
    <property type="nucleotide sequence ID" value="NZ_JBHRSS010000008.1"/>
</dbReference>
<keyword evidence="1" id="KW-0812">Transmembrane</keyword>
<feature type="transmembrane region" description="Helical" evidence="1">
    <location>
        <begin position="288"/>
        <end position="305"/>
    </location>
</feature>
<reference evidence="3" key="1">
    <citation type="journal article" date="2019" name="Int. J. Syst. Evol. Microbiol.">
        <title>The Global Catalogue of Microorganisms (GCM) 10K type strain sequencing project: providing services to taxonomists for standard genome sequencing and annotation.</title>
        <authorList>
            <consortium name="The Broad Institute Genomics Platform"/>
            <consortium name="The Broad Institute Genome Sequencing Center for Infectious Disease"/>
            <person name="Wu L."/>
            <person name="Ma J."/>
        </authorList>
    </citation>
    <scope>NUCLEOTIDE SEQUENCE [LARGE SCALE GENOMIC DNA]</scope>
    <source>
        <strain evidence="3">KCTC 52640</strain>
    </source>
</reference>
<feature type="transmembrane region" description="Helical" evidence="1">
    <location>
        <begin position="53"/>
        <end position="73"/>
    </location>
</feature>
<dbReference type="Proteomes" id="UP001595462">
    <property type="component" value="Unassembled WGS sequence"/>
</dbReference>
<name>A0ABV7ERF6_9GAMM</name>
<feature type="transmembrane region" description="Helical" evidence="1">
    <location>
        <begin position="93"/>
        <end position="122"/>
    </location>
</feature>
<evidence type="ECO:0000313" key="3">
    <source>
        <dbReference type="Proteomes" id="UP001595462"/>
    </source>
</evidence>
<evidence type="ECO:0000313" key="2">
    <source>
        <dbReference type="EMBL" id="MFC3105363.1"/>
    </source>
</evidence>
<keyword evidence="1" id="KW-0472">Membrane</keyword>
<sequence>MLQQAGAVCARISRQVIPNPFIFAILLSTVVYALGVLMTDAGPFAMVEYWYEGFWNLLSFSMQMVAILLFGYVLASSPPARRVVRWAAGLPRSAGQCIMLVTALAVIFGFISWGLGLIVGAIAAREVCAQAKRRGIKVHYPLAAAAGFSGLIIFNCGLSASAPLLVNTPGHFMEDSIGLVPVMDTIFALPNLLVITTFLIVIPFVYRAMHPEPEDTIEVPDDEADGAIDPASATEVSSAQRRSVGAAAVVQAPTFAERMEHSMVLTWLIVVPGLSYVVYYFVTRGFDLDLNVVNFTLLIFGLMAYRTPIAYVNAIDEGIRACGQIVLQFPFYAGIMGMMSGSGLITIFANWLVSVSTAYTFPLMAMLSAGVVNIMVPSAGGQWAVQGPLLIEAARQIGADVPATIMAFSYGDQLTNAIQPMWMLPLLGVTALKARDIVGYTAVMMLVAFVIFGVGVTVLPPLFGS</sequence>
<feature type="transmembrane region" description="Helical" evidence="1">
    <location>
        <begin position="142"/>
        <end position="166"/>
    </location>
</feature>
<feature type="transmembrane region" description="Helical" evidence="1">
    <location>
        <begin position="186"/>
        <end position="206"/>
    </location>
</feature>
<keyword evidence="1" id="KW-1133">Transmembrane helix</keyword>
<keyword evidence="3" id="KW-1185">Reference proteome</keyword>
<gene>
    <name evidence="2" type="ORF">ACFOSU_15910</name>
</gene>
<feature type="transmembrane region" description="Helical" evidence="1">
    <location>
        <begin position="264"/>
        <end position="282"/>
    </location>
</feature>
<dbReference type="PANTHER" id="PTHR41983">
    <property type="entry name" value="SHORT-CHAIN FATTY ACID TRANSPORTER-RELATED"/>
    <property type="match status" value="1"/>
</dbReference>